<dbReference type="Pfam" id="PF12389">
    <property type="entry name" value="Peptidase_M73"/>
    <property type="match status" value="1"/>
</dbReference>
<organism evidence="2 3">
    <name type="scientific">Candidatus Nomurabacteria bacterium RIFCSPLOWO2_02_FULL_40_10</name>
    <dbReference type="NCBI Taxonomy" id="1801786"/>
    <lineage>
        <taxon>Bacteria</taxon>
        <taxon>Candidatus Nomuraibacteriota</taxon>
    </lineage>
</organism>
<keyword evidence="1" id="KW-0732">Signal</keyword>
<evidence type="ECO:0000256" key="1">
    <source>
        <dbReference type="SAM" id="SignalP"/>
    </source>
</evidence>
<gene>
    <name evidence="2" type="ORF">A3H53_00240</name>
</gene>
<dbReference type="InterPro" id="IPR022121">
    <property type="entry name" value="Peptidase_M73_camelysin"/>
</dbReference>
<evidence type="ECO:0000313" key="2">
    <source>
        <dbReference type="EMBL" id="OGI99314.1"/>
    </source>
</evidence>
<protein>
    <recommendedName>
        <fullName evidence="4">SipW-cognate class signal peptide</fullName>
    </recommendedName>
</protein>
<feature type="chain" id="PRO_5009527473" description="SipW-cognate class signal peptide" evidence="1">
    <location>
        <begin position="22"/>
        <end position="269"/>
    </location>
</feature>
<dbReference type="Proteomes" id="UP000176479">
    <property type="component" value="Unassembled WGS sequence"/>
</dbReference>
<comment type="caution">
    <text evidence="2">The sequence shown here is derived from an EMBL/GenBank/DDBJ whole genome shotgun (WGS) entry which is preliminary data.</text>
</comment>
<evidence type="ECO:0008006" key="4">
    <source>
        <dbReference type="Google" id="ProtNLM"/>
    </source>
</evidence>
<feature type="signal peptide" evidence="1">
    <location>
        <begin position="1"/>
        <end position="21"/>
    </location>
</feature>
<dbReference type="NCBIfam" id="TIGR04088">
    <property type="entry name" value="cognate_SipW"/>
    <property type="match status" value="1"/>
</dbReference>
<dbReference type="InterPro" id="IPR023833">
    <property type="entry name" value="Signal_pept_SipW-depend-type"/>
</dbReference>
<dbReference type="EMBL" id="MFVK01000025">
    <property type="protein sequence ID" value="OGI99314.1"/>
    <property type="molecule type" value="Genomic_DNA"/>
</dbReference>
<name>A0A1F6XYZ1_9BACT</name>
<reference evidence="2 3" key="1">
    <citation type="journal article" date="2016" name="Nat. Commun.">
        <title>Thousands of microbial genomes shed light on interconnected biogeochemical processes in an aquifer system.</title>
        <authorList>
            <person name="Anantharaman K."/>
            <person name="Brown C.T."/>
            <person name="Hug L.A."/>
            <person name="Sharon I."/>
            <person name="Castelle C.J."/>
            <person name="Probst A.J."/>
            <person name="Thomas B.C."/>
            <person name="Singh A."/>
            <person name="Wilkins M.J."/>
            <person name="Karaoz U."/>
            <person name="Brodie E.L."/>
            <person name="Williams K.H."/>
            <person name="Hubbard S.S."/>
            <person name="Banfield J.F."/>
        </authorList>
    </citation>
    <scope>NUCLEOTIDE SEQUENCE [LARGE SCALE GENOMIC DNA]</scope>
</reference>
<evidence type="ECO:0000313" key="3">
    <source>
        <dbReference type="Proteomes" id="UP000176479"/>
    </source>
</evidence>
<dbReference type="AlphaFoldDB" id="A0A1F6XYZ1"/>
<sequence>MKKILLSGVVVVAAAAVVVGATTAFFTDTETSTGNTFTAGAIDLTVDSDCHYWNYVGDDYNGDPAANEDGYVDVGCGEWVPNPQGTPEPVAVGDWEATDLGVENRFFNFSDIKPGDKGENTISLHVENNDAWLRFVVKDVTDLDNTCTEPEEGANNESCEVGDPELNEEGAGELRENLLFTIWLDNGNNVLDDDEYPVIEDEVLPEGGVTLDLKDINGTYLVGGETAYFGVAWELPSDTENEVQTDSMSATMEFQVEQVRNNPEPFETD</sequence>
<accession>A0A1F6XYZ1</accession>
<proteinExistence type="predicted"/>